<dbReference type="PANTHER" id="PTHR47481:SF29">
    <property type="entry name" value="RETROTRANSPOSON GAG DOMAIN-CONTAINING PROTEIN"/>
    <property type="match status" value="1"/>
</dbReference>
<dbReference type="PANTHER" id="PTHR47481">
    <property type="match status" value="1"/>
</dbReference>
<sequence length="214" mass="23386">MANTTGVVNADNNSSVIVVQFNPASQLSIKLQGSKNFAAWKCQSYICSLVSSRSTHQNALMTSVDPTIATDAAAADLTKNLTNSLLLVPITNSKVIVKILSGLGLEFREISTAIHACDSTITYEELYEKLLYYELFLRHKESKKALSHIIVVVATFNKSGNSNNCNNRCSNNNNGSNQRDTTIYLIQKISGDLRTPITLLMEFAASCATNQVML</sequence>
<proteinExistence type="predicted"/>
<reference evidence="1" key="1">
    <citation type="submission" date="2025-08" db="UniProtKB">
        <authorList>
            <consortium name="RefSeq"/>
        </authorList>
    </citation>
    <scope>IDENTIFICATION</scope>
</reference>
<name>A0A1S4CHC8_TOBAC</name>
<accession>A0A1S4CHC8</accession>
<protein>
    <submittedName>
        <fullName evidence="1">Uncharacterized protein</fullName>
    </submittedName>
</protein>
<dbReference type="KEGG" id="nta:107818869"/>
<dbReference type="RefSeq" id="XP_016500414.1">
    <property type="nucleotide sequence ID" value="XM_016644928.1"/>
</dbReference>
<dbReference type="AlphaFoldDB" id="A0A1S4CHC8"/>
<dbReference type="PaxDb" id="4097-A0A1S4CHC8"/>
<gene>
    <name evidence="1" type="primary">LOC107818869</name>
</gene>
<evidence type="ECO:0000313" key="1">
    <source>
        <dbReference type="RefSeq" id="XP_016500414.1"/>
    </source>
</evidence>
<organism evidence="1">
    <name type="scientific">Nicotiana tabacum</name>
    <name type="common">Common tobacco</name>
    <dbReference type="NCBI Taxonomy" id="4097"/>
    <lineage>
        <taxon>Eukaryota</taxon>
        <taxon>Viridiplantae</taxon>
        <taxon>Streptophyta</taxon>
        <taxon>Embryophyta</taxon>
        <taxon>Tracheophyta</taxon>
        <taxon>Spermatophyta</taxon>
        <taxon>Magnoliopsida</taxon>
        <taxon>eudicotyledons</taxon>
        <taxon>Gunneridae</taxon>
        <taxon>Pentapetalae</taxon>
        <taxon>asterids</taxon>
        <taxon>lamiids</taxon>
        <taxon>Solanales</taxon>
        <taxon>Solanaceae</taxon>
        <taxon>Nicotianoideae</taxon>
        <taxon>Nicotianeae</taxon>
        <taxon>Nicotiana</taxon>
    </lineage>
</organism>
<dbReference type="OrthoDB" id="1729427at2759"/>